<keyword evidence="2" id="KW-1185">Reference proteome</keyword>
<dbReference type="KEGG" id="tsph:KIH39_00140"/>
<dbReference type="Proteomes" id="UP000676194">
    <property type="component" value="Chromosome"/>
</dbReference>
<proteinExistence type="predicted"/>
<gene>
    <name evidence="1" type="ORF">KIH39_00140</name>
</gene>
<evidence type="ECO:0000313" key="1">
    <source>
        <dbReference type="EMBL" id="QVL32364.1"/>
    </source>
</evidence>
<protein>
    <submittedName>
        <fullName evidence="1">Uncharacterized protein</fullName>
    </submittedName>
</protein>
<dbReference type="EMBL" id="CP074694">
    <property type="protein sequence ID" value="QVL32364.1"/>
    <property type="molecule type" value="Genomic_DNA"/>
</dbReference>
<evidence type="ECO:0000313" key="2">
    <source>
        <dbReference type="Proteomes" id="UP000676194"/>
    </source>
</evidence>
<name>A0A8E6B6V2_9BACT</name>
<accession>A0A8E6B6V2</accession>
<dbReference type="RefSeq" id="WP_213497247.1">
    <property type="nucleotide sequence ID" value="NZ_CP074694.1"/>
</dbReference>
<organism evidence="1 2">
    <name type="scientific">Telmatocola sphagniphila</name>
    <dbReference type="NCBI Taxonomy" id="1123043"/>
    <lineage>
        <taxon>Bacteria</taxon>
        <taxon>Pseudomonadati</taxon>
        <taxon>Planctomycetota</taxon>
        <taxon>Planctomycetia</taxon>
        <taxon>Gemmatales</taxon>
        <taxon>Gemmataceae</taxon>
    </lineage>
</organism>
<reference evidence="1" key="1">
    <citation type="submission" date="2021-05" db="EMBL/GenBank/DDBJ databases">
        <title>Complete genome sequence of the cellulolytic planctomycete Telmatocola sphagniphila SP2T and characterization of the first cellulase from planctomycetes.</title>
        <authorList>
            <person name="Rakitin A.L."/>
            <person name="Beletsky A.V."/>
            <person name="Naumoff D.G."/>
            <person name="Kulichevskaya I.S."/>
            <person name="Mardanov A.V."/>
            <person name="Ravin N.V."/>
            <person name="Dedysh S.N."/>
        </authorList>
    </citation>
    <scope>NUCLEOTIDE SEQUENCE</scope>
    <source>
        <strain evidence="1">SP2T</strain>
    </source>
</reference>
<sequence length="110" mass="12579">MKIQPTSASALPACSNAFMQLSSSLWTLADLRRRPLWLRIDPYFNGTRGEFTLQGAKFARQDPDAFEPEPAILPQEGERYYLIGAGDFEILIRIESSTGKREKTYYFVRV</sequence>
<dbReference type="AlphaFoldDB" id="A0A8E6B6V2"/>